<keyword evidence="11" id="KW-0732">Signal</keyword>
<evidence type="ECO:0000256" key="5">
    <source>
        <dbReference type="ARBA" id="ARBA00022679"/>
    </source>
</evidence>
<dbReference type="EC" id="2.7.7.19" evidence="3"/>
<dbReference type="Gene3D" id="1.10.1410.10">
    <property type="match status" value="1"/>
</dbReference>
<comment type="catalytic activity">
    <reaction evidence="9">
        <text>RNA(n) + ATP = RNA(n)-3'-adenine ribonucleotide + diphosphate</text>
        <dbReference type="Rhea" id="RHEA:11332"/>
        <dbReference type="Rhea" id="RHEA-COMP:14527"/>
        <dbReference type="Rhea" id="RHEA-COMP:17347"/>
        <dbReference type="ChEBI" id="CHEBI:30616"/>
        <dbReference type="ChEBI" id="CHEBI:33019"/>
        <dbReference type="ChEBI" id="CHEBI:140395"/>
        <dbReference type="ChEBI" id="CHEBI:173115"/>
        <dbReference type="EC" id="2.7.7.19"/>
    </reaction>
</comment>
<feature type="coiled-coil region" evidence="10">
    <location>
        <begin position="731"/>
        <end position="758"/>
    </location>
</feature>
<evidence type="ECO:0000256" key="1">
    <source>
        <dbReference type="ARBA" id="ARBA00004123"/>
    </source>
</evidence>
<dbReference type="GO" id="GO:0005634">
    <property type="term" value="C:nucleus"/>
    <property type="evidence" value="ECO:0007669"/>
    <property type="project" value="UniProtKB-SubCell"/>
</dbReference>
<evidence type="ECO:0000256" key="4">
    <source>
        <dbReference type="ARBA" id="ARBA00022664"/>
    </source>
</evidence>
<keyword evidence="13" id="KW-1185">Reference proteome</keyword>
<keyword evidence="7" id="KW-0067">ATP-binding</keyword>
<keyword evidence="4" id="KW-0507">mRNA processing</keyword>
<keyword evidence="6" id="KW-0547">Nucleotide-binding</keyword>
<keyword evidence="10" id="KW-0175">Coiled coil</keyword>
<dbReference type="SUPFAM" id="SSF81631">
    <property type="entry name" value="PAP/OAS1 substrate-binding domain"/>
    <property type="match status" value="1"/>
</dbReference>
<evidence type="ECO:0000256" key="7">
    <source>
        <dbReference type="ARBA" id="ARBA00022840"/>
    </source>
</evidence>
<dbReference type="Pfam" id="PF04928">
    <property type="entry name" value="PAP_central"/>
    <property type="match status" value="1"/>
</dbReference>
<feature type="signal peptide" evidence="11">
    <location>
        <begin position="1"/>
        <end position="18"/>
    </location>
</feature>
<evidence type="ECO:0000259" key="12">
    <source>
        <dbReference type="Pfam" id="PF04928"/>
    </source>
</evidence>
<dbReference type="GO" id="GO:0031123">
    <property type="term" value="P:RNA 3'-end processing"/>
    <property type="evidence" value="ECO:0007669"/>
    <property type="project" value="InterPro"/>
</dbReference>
<accession>A0A915P8K8</accession>
<dbReference type="GO" id="GO:1990817">
    <property type="term" value="F:poly(A) RNA polymerase activity"/>
    <property type="evidence" value="ECO:0007669"/>
    <property type="project" value="UniProtKB-EC"/>
</dbReference>
<evidence type="ECO:0000256" key="3">
    <source>
        <dbReference type="ARBA" id="ARBA00012388"/>
    </source>
</evidence>
<evidence type="ECO:0000256" key="10">
    <source>
        <dbReference type="SAM" id="Coils"/>
    </source>
</evidence>
<protein>
    <recommendedName>
        <fullName evidence="3">polynucleotide adenylyltransferase</fullName>
        <ecNumber evidence="3">2.7.7.19</ecNumber>
    </recommendedName>
</protein>
<feature type="domain" description="Poly(A) polymerase central" evidence="12">
    <location>
        <begin position="1094"/>
        <end position="1206"/>
    </location>
</feature>
<evidence type="ECO:0000256" key="2">
    <source>
        <dbReference type="ARBA" id="ARBA00010912"/>
    </source>
</evidence>
<evidence type="ECO:0000256" key="8">
    <source>
        <dbReference type="ARBA" id="ARBA00023242"/>
    </source>
</evidence>
<comment type="subcellular location">
    <subcellularLocation>
        <location evidence="1">Nucleus</location>
    </subcellularLocation>
</comment>
<dbReference type="GO" id="GO:0006397">
    <property type="term" value="P:mRNA processing"/>
    <property type="evidence" value="ECO:0007669"/>
    <property type="project" value="UniProtKB-KW"/>
</dbReference>
<dbReference type="WBParaSite" id="scf7180000424463.g13177">
    <property type="protein sequence ID" value="scf7180000424463.g13177"/>
    <property type="gene ID" value="scf7180000424463.g13177"/>
</dbReference>
<evidence type="ECO:0000256" key="6">
    <source>
        <dbReference type="ARBA" id="ARBA00022741"/>
    </source>
</evidence>
<organism evidence="13 14">
    <name type="scientific">Meloidogyne floridensis</name>
    <dbReference type="NCBI Taxonomy" id="298350"/>
    <lineage>
        <taxon>Eukaryota</taxon>
        <taxon>Metazoa</taxon>
        <taxon>Ecdysozoa</taxon>
        <taxon>Nematoda</taxon>
        <taxon>Chromadorea</taxon>
        <taxon>Rhabditida</taxon>
        <taxon>Tylenchina</taxon>
        <taxon>Tylenchomorpha</taxon>
        <taxon>Tylenchoidea</taxon>
        <taxon>Meloidogynidae</taxon>
        <taxon>Meloidogyninae</taxon>
        <taxon>Meloidogyne</taxon>
    </lineage>
</organism>
<dbReference type="InterPro" id="IPR007012">
    <property type="entry name" value="PolA_pol_cen_dom"/>
</dbReference>
<evidence type="ECO:0000313" key="13">
    <source>
        <dbReference type="Proteomes" id="UP000887560"/>
    </source>
</evidence>
<keyword evidence="8" id="KW-0539">Nucleus</keyword>
<sequence length="1350" mass="160684">MFLNIYFLLIYFFTINYATKTDGSGQNNNKKLYFGIKSEDITNFIRYQHELFDMYLEYLREPRDEEFLRELSLSLYIISSHKFISSFVYNNNEEIDNPIEEARSNYLLGIPKSEEGEKEGYGWSSEFGIAFKNVLDGAKELIVKYNQNINKWTVEKKFCKYYTEFELALESSYRWNLYERIFYMDIPYEEMLRIYKANYFTIEEKQINSAILFSKIEILERIILGLLKNANNWESLIKIHLNGALKKFKRDVFEFLRYTGIESALFILFNFYIKLEEKRIEYVKLAREGKSLEIEIAIHKTESEVYKSLKEINYSIENDFYLNVRKFLAKDHLNYFEKIFDKDVNTRKLFRDTKGAVYLLMNFLEGSEGRIILLRKHDINVEYTYTKSEGKPGFEKTGKVEERPSSCICTQWGFNDVFFDDKRLIEHYILALMSKTPVVYKSNILMAHYVIWFRYVRFELLYPFDGGKSWKSLKQNNLMINVWKNRKISLNLIFDELYLSNNDDIENKIISNLGMMEAIKLWIEGKMDEDDSVNLFSSKIHCQIFQFLLCDQNSGREFRDPENEEENEFEELCDKWDYFFNKEYNKNDTSNEFMRWIKTENYKTIKNLLNENDSLLHTKIIAGIKEGSNIESVEENIKDEENIKIKQELSKNDDEINEEKRQIKYFIEDKNLFEIFNKFNKGKTEIGRNLLNICIFANEIGQRFEFFEKLKLKNKLVFDVYFEEEKFLEIEKNWKEIKEKSLKNIEEIEEELNKLLINLLPLFERNEILEKDLVNKMKEKLYFQKICEYFIYTKEQNMDGKLTKNQINFVQQILNLNEKGHRFSNWVEKIEERINKLIKMEEQIKLDNQRNNEDYLNPEGYKPLLFEETEINEESNSEPNNFWEFERNDPMALINNLYSNRRNIINPKEFFQTLFNKWINLTKNKNFGLLIASPYNKIGGHIQAIIVAVGTGKGEEEEKMKAKQIFNGKPNTFCRPPFMFNCSDNSLFCYLCKKSRFVNKLRRSPSSYELFQFEIETTEINITFVYKPETRIVPQDSSWIEALMKKLSNNLNKESGNGEPQNSLITLHNLSLFKSYKYLESLIQNVNECEKLIFIQAFIALKNWAKGNCVYSSQFGFLDGNSISIMLTKVFLLNPGANYLELIERFFLTFVTWNWQNPIRIINKANNDQKEEGINIYSPTYPEQSLTYKITKSNLKIIVNVMLRGNFGINSTKYNHYIVVSCITTTQISQENFCSFIELQLDKELVNQLENFEEVDYCHIGLKTEKCGMKIDEKKHFCTSWFLGIKFTQQISYELSTKFNDKFEKIKETLINKYVLKNLGQRIEAESEVKILALKRNELEDWQNILDDSI</sequence>
<dbReference type="InterPro" id="IPR011068">
    <property type="entry name" value="NuclTrfase_I-like_C"/>
</dbReference>
<keyword evidence="5" id="KW-0808">Transferase</keyword>
<comment type="similarity">
    <text evidence="2">Belongs to the poly(A) polymerase family.</text>
</comment>
<name>A0A915P8K8_9BILA</name>
<dbReference type="PANTHER" id="PTHR10682:SF10">
    <property type="entry name" value="POLYNUCLEOTIDE ADENYLYLTRANSFERASE"/>
    <property type="match status" value="1"/>
</dbReference>
<evidence type="ECO:0000256" key="11">
    <source>
        <dbReference type="SAM" id="SignalP"/>
    </source>
</evidence>
<dbReference type="SUPFAM" id="SSF55003">
    <property type="entry name" value="PAP/Archaeal CCA-adding enzyme, C-terminal domain"/>
    <property type="match status" value="1"/>
</dbReference>
<feature type="chain" id="PRO_5037295973" description="polynucleotide adenylyltransferase" evidence="11">
    <location>
        <begin position="19"/>
        <end position="1350"/>
    </location>
</feature>
<dbReference type="Proteomes" id="UP000887560">
    <property type="component" value="Unplaced"/>
</dbReference>
<dbReference type="Gene3D" id="3.30.70.590">
    <property type="entry name" value="Poly(A) polymerase predicted RNA binding domain"/>
    <property type="match status" value="1"/>
</dbReference>
<dbReference type="PANTHER" id="PTHR10682">
    <property type="entry name" value="POLY A POLYMERASE"/>
    <property type="match status" value="1"/>
</dbReference>
<evidence type="ECO:0000256" key="9">
    <source>
        <dbReference type="ARBA" id="ARBA00048830"/>
    </source>
</evidence>
<dbReference type="GO" id="GO:0003723">
    <property type="term" value="F:RNA binding"/>
    <property type="evidence" value="ECO:0007669"/>
    <property type="project" value="InterPro"/>
</dbReference>
<reference evidence="14" key="1">
    <citation type="submission" date="2022-11" db="UniProtKB">
        <authorList>
            <consortium name="WormBaseParasite"/>
        </authorList>
    </citation>
    <scope>IDENTIFICATION</scope>
</reference>
<dbReference type="GO" id="GO:0005524">
    <property type="term" value="F:ATP binding"/>
    <property type="evidence" value="ECO:0007669"/>
    <property type="project" value="UniProtKB-KW"/>
</dbReference>
<proteinExistence type="inferred from homology"/>
<evidence type="ECO:0000313" key="14">
    <source>
        <dbReference type="WBParaSite" id="scf7180000424463.g13177"/>
    </source>
</evidence>